<protein>
    <submittedName>
        <fullName evidence="1">Uncharacterized protein</fullName>
    </submittedName>
</protein>
<dbReference type="Proteomes" id="UP001162131">
    <property type="component" value="Unassembled WGS sequence"/>
</dbReference>
<proteinExistence type="predicted"/>
<reference evidence="1" key="1">
    <citation type="submission" date="2021-09" db="EMBL/GenBank/DDBJ databases">
        <authorList>
            <consortium name="AG Swart"/>
            <person name="Singh M."/>
            <person name="Singh A."/>
            <person name="Seah K."/>
            <person name="Emmerich C."/>
        </authorList>
    </citation>
    <scope>NUCLEOTIDE SEQUENCE</scope>
    <source>
        <strain evidence="1">ATCC30299</strain>
    </source>
</reference>
<accession>A0AAU9K325</accession>
<organism evidence="1 2">
    <name type="scientific">Blepharisma stoltei</name>
    <dbReference type="NCBI Taxonomy" id="1481888"/>
    <lineage>
        <taxon>Eukaryota</taxon>
        <taxon>Sar</taxon>
        <taxon>Alveolata</taxon>
        <taxon>Ciliophora</taxon>
        <taxon>Postciliodesmatophora</taxon>
        <taxon>Heterotrichea</taxon>
        <taxon>Heterotrichida</taxon>
        <taxon>Blepharismidae</taxon>
        <taxon>Blepharisma</taxon>
    </lineage>
</organism>
<dbReference type="AlphaFoldDB" id="A0AAU9K325"/>
<dbReference type="EMBL" id="CAJZBQ010000058">
    <property type="protein sequence ID" value="CAG9334205.1"/>
    <property type="molecule type" value="Genomic_DNA"/>
</dbReference>
<evidence type="ECO:0000313" key="2">
    <source>
        <dbReference type="Proteomes" id="UP001162131"/>
    </source>
</evidence>
<keyword evidence="2" id="KW-1185">Reference proteome</keyword>
<comment type="caution">
    <text evidence="1">The sequence shown here is derived from an EMBL/GenBank/DDBJ whole genome shotgun (WGS) entry which is preliminary data.</text>
</comment>
<name>A0AAU9K325_9CILI</name>
<gene>
    <name evidence="1" type="ORF">BSTOLATCC_MIC60825</name>
</gene>
<sequence>MDLSERELIRRISQANSLRAEGDIEEISTFSIYTILMGLYPNNQVYIMMERFCGKSPFESDSEDSQLLYVKAIEDLLSLPDSQIKPIVSVYKNQPEIVGTLC</sequence>
<evidence type="ECO:0000313" key="1">
    <source>
        <dbReference type="EMBL" id="CAG9334205.1"/>
    </source>
</evidence>